<evidence type="ECO:0000313" key="4">
    <source>
        <dbReference type="EMBL" id="RWS08336.1"/>
    </source>
</evidence>
<gene>
    <name evidence="4" type="ORF">B4U79_18168</name>
</gene>
<dbReference type="SUPFAM" id="SSF47473">
    <property type="entry name" value="EF-hand"/>
    <property type="match status" value="1"/>
</dbReference>
<dbReference type="Proteomes" id="UP000285301">
    <property type="component" value="Unassembled WGS sequence"/>
</dbReference>
<dbReference type="SMART" id="SM00054">
    <property type="entry name" value="EFh"/>
    <property type="match status" value="2"/>
</dbReference>
<dbReference type="AlphaFoldDB" id="A0A443QZB0"/>
<comment type="caution">
    <text evidence="4">The sequence shown here is derived from an EMBL/GenBank/DDBJ whole genome shotgun (WGS) entry which is preliminary data.</text>
</comment>
<name>A0A443QZB0_9ACAR</name>
<organism evidence="4 5">
    <name type="scientific">Dinothrombium tinctorium</name>
    <dbReference type="NCBI Taxonomy" id="1965070"/>
    <lineage>
        <taxon>Eukaryota</taxon>
        <taxon>Metazoa</taxon>
        <taxon>Ecdysozoa</taxon>
        <taxon>Arthropoda</taxon>
        <taxon>Chelicerata</taxon>
        <taxon>Arachnida</taxon>
        <taxon>Acari</taxon>
        <taxon>Acariformes</taxon>
        <taxon>Trombidiformes</taxon>
        <taxon>Prostigmata</taxon>
        <taxon>Anystina</taxon>
        <taxon>Parasitengona</taxon>
        <taxon>Trombidioidea</taxon>
        <taxon>Trombidiidae</taxon>
        <taxon>Dinothrombium</taxon>
    </lineage>
</organism>
<dbReference type="InterPro" id="IPR011992">
    <property type="entry name" value="EF-hand-dom_pair"/>
</dbReference>
<evidence type="ECO:0000256" key="2">
    <source>
        <dbReference type="ARBA" id="ARBA00022737"/>
    </source>
</evidence>
<proteinExistence type="predicted"/>
<accession>A0A443QZB0</accession>
<dbReference type="InterPro" id="IPR002048">
    <property type="entry name" value="EF_hand_dom"/>
</dbReference>
<evidence type="ECO:0000256" key="1">
    <source>
        <dbReference type="ARBA" id="ARBA00022723"/>
    </source>
</evidence>
<reference evidence="4 5" key="1">
    <citation type="journal article" date="2018" name="Gigascience">
        <title>Genomes of trombidid mites reveal novel predicted allergens and laterally-transferred genes associated with secondary metabolism.</title>
        <authorList>
            <person name="Dong X."/>
            <person name="Chaisiri K."/>
            <person name="Xia D."/>
            <person name="Armstrong S.D."/>
            <person name="Fang Y."/>
            <person name="Donnelly M.J."/>
            <person name="Kadowaki T."/>
            <person name="McGarry J.W."/>
            <person name="Darby A.C."/>
            <person name="Makepeace B.L."/>
        </authorList>
    </citation>
    <scope>NUCLEOTIDE SEQUENCE [LARGE SCALE GENOMIC DNA]</scope>
    <source>
        <strain evidence="4">UoL-WK</strain>
    </source>
</reference>
<keyword evidence="5" id="KW-1185">Reference proteome</keyword>
<evidence type="ECO:0000313" key="5">
    <source>
        <dbReference type="Proteomes" id="UP000285301"/>
    </source>
</evidence>
<dbReference type="PROSITE" id="PS50222">
    <property type="entry name" value="EF_HAND_2"/>
    <property type="match status" value="2"/>
</dbReference>
<feature type="domain" description="EF-hand" evidence="3">
    <location>
        <begin position="43"/>
        <end position="78"/>
    </location>
</feature>
<protein>
    <recommendedName>
        <fullName evidence="3">EF-hand domain-containing protein</fullName>
    </recommendedName>
</protein>
<dbReference type="PANTHER" id="PTHR10827:SF98">
    <property type="entry name" value="45 KDA CALCIUM-BINDING PROTEIN"/>
    <property type="match status" value="1"/>
</dbReference>
<dbReference type="Pfam" id="PF13499">
    <property type="entry name" value="EF-hand_7"/>
    <property type="match status" value="1"/>
</dbReference>
<dbReference type="GO" id="GO:0005509">
    <property type="term" value="F:calcium ion binding"/>
    <property type="evidence" value="ECO:0007669"/>
    <property type="project" value="InterPro"/>
</dbReference>
<evidence type="ECO:0000259" key="3">
    <source>
        <dbReference type="PROSITE" id="PS50222"/>
    </source>
</evidence>
<keyword evidence="1" id="KW-0479">Metal-binding</keyword>
<dbReference type="OrthoDB" id="6229588at2759"/>
<keyword evidence="2" id="KW-0677">Repeat</keyword>
<dbReference type="Gene3D" id="1.10.238.10">
    <property type="entry name" value="EF-hand"/>
    <property type="match status" value="1"/>
</dbReference>
<dbReference type="PANTHER" id="PTHR10827">
    <property type="entry name" value="RETICULOCALBIN"/>
    <property type="match status" value="1"/>
</dbReference>
<dbReference type="EMBL" id="NCKU01003018">
    <property type="protein sequence ID" value="RWS08336.1"/>
    <property type="molecule type" value="Genomic_DNA"/>
</dbReference>
<feature type="domain" description="EF-hand" evidence="3">
    <location>
        <begin position="6"/>
        <end position="41"/>
    </location>
</feature>
<sequence>MLNPMSEREKRRKRWKLVDEDKNSFLSKNELFNYLHLKYSKKFKELEVNETFAEADANGDERMNLDEFQKYMAKNLAKTDETGREIKESDLETYFQITLDINKDGYLDSKKFAYC</sequence>